<dbReference type="PANTHER" id="PTHR43102">
    <property type="entry name" value="SLR1143 PROTEIN"/>
    <property type="match status" value="1"/>
</dbReference>
<dbReference type="InterPro" id="IPR029016">
    <property type="entry name" value="GAF-like_dom_sf"/>
</dbReference>
<dbReference type="PANTHER" id="PTHR43102:SF2">
    <property type="entry name" value="GAF DOMAIN-CONTAINING PROTEIN"/>
    <property type="match status" value="1"/>
</dbReference>
<dbReference type="SUPFAM" id="SSF55874">
    <property type="entry name" value="ATPase domain of HSP90 chaperone/DNA topoisomerase II/histidine kinase"/>
    <property type="match status" value="1"/>
</dbReference>
<evidence type="ECO:0000256" key="3">
    <source>
        <dbReference type="ARBA" id="ARBA00022553"/>
    </source>
</evidence>
<dbReference type="SMART" id="SM00387">
    <property type="entry name" value="HATPase_c"/>
    <property type="match status" value="1"/>
</dbReference>
<dbReference type="PROSITE" id="PS50109">
    <property type="entry name" value="HIS_KIN"/>
    <property type="match status" value="1"/>
</dbReference>
<reference evidence="6" key="1">
    <citation type="journal article" date="2019" name="Int. J. Syst. Evol. Microbiol.">
        <title>The Global Catalogue of Microorganisms (GCM) 10K type strain sequencing project: providing services to taxonomists for standard genome sequencing and annotation.</title>
        <authorList>
            <consortium name="The Broad Institute Genomics Platform"/>
            <consortium name="The Broad Institute Genome Sequencing Center for Infectious Disease"/>
            <person name="Wu L."/>
            <person name="Ma J."/>
        </authorList>
    </citation>
    <scope>NUCLEOTIDE SEQUENCE [LARGE SCALE GENOMIC DNA]</scope>
    <source>
        <strain evidence="6">CECT 7477</strain>
    </source>
</reference>
<dbReference type="GO" id="GO:0005524">
    <property type="term" value="F:ATP binding"/>
    <property type="evidence" value="ECO:0007669"/>
    <property type="project" value="UniProtKB-KW"/>
</dbReference>
<dbReference type="InterPro" id="IPR036890">
    <property type="entry name" value="HATPase_C_sf"/>
</dbReference>
<comment type="catalytic activity">
    <reaction evidence="1">
        <text>ATP + protein L-histidine = ADP + protein N-phospho-L-histidine.</text>
        <dbReference type="EC" id="2.7.13.3"/>
    </reaction>
</comment>
<dbReference type="CDD" id="cd00082">
    <property type="entry name" value="HisKA"/>
    <property type="match status" value="1"/>
</dbReference>
<organism evidence="5 6">
    <name type="scientific">Euzebyella saccharophila</name>
    <dbReference type="NCBI Taxonomy" id="679664"/>
    <lineage>
        <taxon>Bacteria</taxon>
        <taxon>Pseudomonadati</taxon>
        <taxon>Bacteroidota</taxon>
        <taxon>Flavobacteriia</taxon>
        <taxon>Flavobacteriales</taxon>
        <taxon>Flavobacteriaceae</taxon>
        <taxon>Euzebyella</taxon>
    </lineage>
</organism>
<dbReference type="InterPro" id="IPR003661">
    <property type="entry name" value="HisK_dim/P_dom"/>
</dbReference>
<dbReference type="SMART" id="SM00388">
    <property type="entry name" value="HisKA"/>
    <property type="match status" value="1"/>
</dbReference>
<accession>A0ABV8JTN8</accession>
<dbReference type="InterPro" id="IPR004358">
    <property type="entry name" value="Sig_transdc_His_kin-like_C"/>
</dbReference>
<dbReference type="InterPro" id="IPR003594">
    <property type="entry name" value="HATPase_dom"/>
</dbReference>
<keyword evidence="5" id="KW-0067">ATP-binding</keyword>
<evidence type="ECO:0000313" key="6">
    <source>
        <dbReference type="Proteomes" id="UP001595814"/>
    </source>
</evidence>
<keyword evidence="3" id="KW-0597">Phosphoprotein</keyword>
<evidence type="ECO:0000256" key="2">
    <source>
        <dbReference type="ARBA" id="ARBA00012438"/>
    </source>
</evidence>
<dbReference type="InterPro" id="IPR003018">
    <property type="entry name" value="GAF"/>
</dbReference>
<keyword evidence="5" id="KW-0547">Nucleotide-binding</keyword>
<dbReference type="PRINTS" id="PR00344">
    <property type="entry name" value="BCTRLSENSOR"/>
</dbReference>
<sequence>MIKPTIPANEEDRLKALQSFHILDTLAEEEYDAITRIAADICDAPMALVSLVDQQRQWFKSHFGIDATETPRDLAFCAHAINDPKNLLVVPDANEDERFFDNPLVTGGPNVQFYAGAPLNTKDGFTLGTLCVIDTKPRAQFTPKQYEALQFLANQVMAQLELRRQNYLQLVTNTELQAKNDQLKHFTYRMAHDMKTPLHGITSLVGFMKEDYLHLLKNTEIPDWLDTIEERIYYMESMIRGITQYIKITNAEVCFENFIPQKKVELIAKEIDPKNRIEIVFDSFGKEINHSFPGFEQIFRNLLQNSLKFCEDPIKVWIGFKEDQDFYQFTFEDNGEGIPEKYWHKVFVMFETLHKSGPKDTGIGLATSKSIVERLGGVITLGHRPNGQEGVYFHFTLLKENLFA</sequence>
<dbReference type="SUPFAM" id="SSF55781">
    <property type="entry name" value="GAF domain-like"/>
    <property type="match status" value="1"/>
</dbReference>
<dbReference type="SMART" id="SM00065">
    <property type="entry name" value="GAF"/>
    <property type="match status" value="1"/>
</dbReference>
<dbReference type="InterPro" id="IPR036097">
    <property type="entry name" value="HisK_dim/P_sf"/>
</dbReference>
<dbReference type="EMBL" id="JBHSAW010000025">
    <property type="protein sequence ID" value="MFC4098004.1"/>
    <property type="molecule type" value="Genomic_DNA"/>
</dbReference>
<dbReference type="InterPro" id="IPR005467">
    <property type="entry name" value="His_kinase_dom"/>
</dbReference>
<dbReference type="SUPFAM" id="SSF47384">
    <property type="entry name" value="Homodimeric domain of signal transducing histidine kinase"/>
    <property type="match status" value="1"/>
</dbReference>
<dbReference type="Pfam" id="PF00512">
    <property type="entry name" value="HisKA"/>
    <property type="match status" value="1"/>
</dbReference>
<dbReference type="RefSeq" id="WP_192462854.1">
    <property type="nucleotide sequence ID" value="NZ_JACYFJ010000005.1"/>
</dbReference>
<dbReference type="Gene3D" id="3.30.565.10">
    <property type="entry name" value="Histidine kinase-like ATPase, C-terminal domain"/>
    <property type="match status" value="1"/>
</dbReference>
<dbReference type="Gene3D" id="1.10.287.130">
    <property type="match status" value="1"/>
</dbReference>
<evidence type="ECO:0000256" key="1">
    <source>
        <dbReference type="ARBA" id="ARBA00000085"/>
    </source>
</evidence>
<comment type="caution">
    <text evidence="5">The sequence shown here is derived from an EMBL/GenBank/DDBJ whole genome shotgun (WGS) entry which is preliminary data.</text>
</comment>
<dbReference type="Gene3D" id="3.30.450.40">
    <property type="match status" value="1"/>
</dbReference>
<dbReference type="Pfam" id="PF01590">
    <property type="entry name" value="GAF"/>
    <property type="match status" value="1"/>
</dbReference>
<feature type="domain" description="Histidine kinase" evidence="4">
    <location>
        <begin position="189"/>
        <end position="401"/>
    </location>
</feature>
<evidence type="ECO:0000313" key="5">
    <source>
        <dbReference type="EMBL" id="MFC4098004.1"/>
    </source>
</evidence>
<keyword evidence="6" id="KW-1185">Reference proteome</keyword>
<dbReference type="EC" id="2.7.13.3" evidence="2"/>
<name>A0ABV8JTN8_9FLAO</name>
<protein>
    <recommendedName>
        <fullName evidence="2">histidine kinase</fullName>
        <ecNumber evidence="2">2.7.13.3</ecNumber>
    </recommendedName>
</protein>
<evidence type="ECO:0000259" key="4">
    <source>
        <dbReference type="PROSITE" id="PS50109"/>
    </source>
</evidence>
<dbReference type="Pfam" id="PF02518">
    <property type="entry name" value="HATPase_c"/>
    <property type="match status" value="1"/>
</dbReference>
<proteinExistence type="predicted"/>
<dbReference type="CDD" id="cd00075">
    <property type="entry name" value="HATPase"/>
    <property type="match status" value="1"/>
</dbReference>
<gene>
    <name evidence="5" type="ORF">ACFOUT_19115</name>
</gene>
<dbReference type="Proteomes" id="UP001595814">
    <property type="component" value="Unassembled WGS sequence"/>
</dbReference>